<evidence type="ECO:0000256" key="8">
    <source>
        <dbReference type="SAM" id="MobiDB-lite"/>
    </source>
</evidence>
<dbReference type="PROSITE" id="PS51914">
    <property type="entry name" value="MRH"/>
    <property type="match status" value="1"/>
</dbReference>
<dbReference type="Gene3D" id="2.20.70.10">
    <property type="match status" value="1"/>
</dbReference>
<keyword evidence="6 9" id="KW-0472">Membrane</keyword>
<gene>
    <name evidence="13" type="ORF">AMSG_07409</name>
</gene>
<dbReference type="CDD" id="cd00201">
    <property type="entry name" value="WW"/>
    <property type="match status" value="1"/>
</dbReference>
<feature type="chain" id="PRO_5005537518" evidence="10">
    <location>
        <begin position="24"/>
        <end position="429"/>
    </location>
</feature>
<dbReference type="PANTHER" id="PTHR15071">
    <property type="entry name" value="MANNOSE-6-PHOSPHATE RECEPTOR FAMILY MEMBER"/>
    <property type="match status" value="1"/>
</dbReference>
<comment type="subcellular location">
    <subcellularLocation>
        <location evidence="1">Endomembrane system</location>
    </subcellularLocation>
</comment>
<dbReference type="EMBL" id="GL349468">
    <property type="protein sequence ID" value="KNC51515.1"/>
    <property type="molecule type" value="Genomic_DNA"/>
</dbReference>
<dbReference type="PROSITE" id="PS50020">
    <property type="entry name" value="WW_DOMAIN_2"/>
    <property type="match status" value="1"/>
</dbReference>
<dbReference type="Proteomes" id="UP000054408">
    <property type="component" value="Unassembled WGS sequence"/>
</dbReference>
<accession>A0A0L0DH23</accession>
<evidence type="ECO:0000256" key="1">
    <source>
        <dbReference type="ARBA" id="ARBA00004308"/>
    </source>
</evidence>
<dbReference type="InterPro" id="IPR009011">
    <property type="entry name" value="Man6P_isomerase_rcpt-bd_dom_sf"/>
</dbReference>
<dbReference type="InterPro" id="IPR001202">
    <property type="entry name" value="WW_dom"/>
</dbReference>
<sequence length="429" mass="45099">MELSPLLSLSLLALLLLPLQSHAASCSYQSYDLSPFDNSGVGYEVSTTDYVYTIAVCSPLTSSVCGADTTVCQTWGSSNSKQLAKDQITYSEMTPSGTGVEMTMDGGAFSSTCQTNNKGLIQFKCDQSQTGTDYKFTFVSTVECVSTFSISHCQACSGGCTNPGPTPSPPGAPPSPPSPPGAPPPPGHSPSPTPAPGPPAKMNTLVKRSLIVGSCLAAVGILGCVLAVRLKLKMAEHVKARTVAGNYRALSSSSASSVGNGGKDSEEGALFDAPAPRYGATDNFAGPFTQSSSDEGGLLFDDDKAAAAPPPPPDEILPVAAAAGVAEPMVACPGCATLNMEDAKYCKACGGSMESGKKRKYLPMDTSLMSKFDRYGRALPRGWRMGEDARGKAFYYNKITHERTSRRPRHDDRKSRVRSRSRATQSARL</sequence>
<dbReference type="InterPro" id="IPR044865">
    <property type="entry name" value="MRH_dom"/>
</dbReference>
<dbReference type="RefSeq" id="XP_013755918.1">
    <property type="nucleotide sequence ID" value="XM_013900464.1"/>
</dbReference>
<feature type="signal peptide" evidence="10">
    <location>
        <begin position="1"/>
        <end position="23"/>
    </location>
</feature>
<evidence type="ECO:0000256" key="9">
    <source>
        <dbReference type="SAM" id="Phobius"/>
    </source>
</evidence>
<feature type="domain" description="WW" evidence="11">
    <location>
        <begin position="377"/>
        <end position="410"/>
    </location>
</feature>
<evidence type="ECO:0000256" key="2">
    <source>
        <dbReference type="ARBA" id="ARBA00022448"/>
    </source>
</evidence>
<proteinExistence type="predicted"/>
<evidence type="ECO:0000256" key="6">
    <source>
        <dbReference type="ARBA" id="ARBA00023136"/>
    </source>
</evidence>
<feature type="compositionally biased region" description="Basic and acidic residues" evidence="8">
    <location>
        <begin position="399"/>
        <end position="414"/>
    </location>
</feature>
<protein>
    <submittedName>
        <fullName evidence="13">Uncharacterized protein</fullName>
    </submittedName>
</protein>
<evidence type="ECO:0000259" key="12">
    <source>
        <dbReference type="PROSITE" id="PS51914"/>
    </source>
</evidence>
<feature type="region of interest" description="Disordered" evidence="8">
    <location>
        <begin position="250"/>
        <end position="274"/>
    </location>
</feature>
<feature type="domain" description="MRH" evidence="12">
    <location>
        <begin position="24"/>
        <end position="146"/>
    </location>
</feature>
<feature type="region of interest" description="Disordered" evidence="8">
    <location>
        <begin position="398"/>
        <end position="429"/>
    </location>
</feature>
<dbReference type="InterPro" id="IPR036020">
    <property type="entry name" value="WW_dom_sf"/>
</dbReference>
<evidence type="ECO:0000259" key="11">
    <source>
        <dbReference type="PROSITE" id="PS50020"/>
    </source>
</evidence>
<feature type="region of interest" description="Disordered" evidence="8">
    <location>
        <begin position="165"/>
        <end position="201"/>
    </location>
</feature>
<reference evidence="13 14" key="1">
    <citation type="submission" date="2010-05" db="EMBL/GenBank/DDBJ databases">
        <title>The Genome Sequence of Thecamonas trahens ATCC 50062.</title>
        <authorList>
            <consortium name="The Broad Institute Genome Sequencing Platform"/>
            <person name="Russ C."/>
            <person name="Cuomo C."/>
            <person name="Shea T."/>
            <person name="Young S.K."/>
            <person name="Zeng Q."/>
            <person name="Koehrsen M."/>
            <person name="Haas B."/>
            <person name="Borodovsky M."/>
            <person name="Guigo R."/>
            <person name="Alvarado L."/>
            <person name="Berlin A."/>
            <person name="Bochicchio J."/>
            <person name="Borenstein D."/>
            <person name="Chapman S."/>
            <person name="Chen Z."/>
            <person name="Freedman E."/>
            <person name="Gellesch M."/>
            <person name="Goldberg J."/>
            <person name="Griggs A."/>
            <person name="Gujja S."/>
            <person name="Heilman E."/>
            <person name="Heiman D."/>
            <person name="Hepburn T."/>
            <person name="Howarth C."/>
            <person name="Jen D."/>
            <person name="Larson L."/>
            <person name="Mehta T."/>
            <person name="Park D."/>
            <person name="Pearson M."/>
            <person name="Roberts A."/>
            <person name="Saif S."/>
            <person name="Shenoy N."/>
            <person name="Sisk P."/>
            <person name="Stolte C."/>
            <person name="Sykes S."/>
            <person name="Thomson T."/>
            <person name="Walk T."/>
            <person name="White J."/>
            <person name="Yandava C."/>
            <person name="Burger G."/>
            <person name="Gray M.W."/>
            <person name="Holland P.W.H."/>
            <person name="King N."/>
            <person name="Lang F.B.F."/>
            <person name="Roger A.J."/>
            <person name="Ruiz-Trillo I."/>
            <person name="Lander E."/>
            <person name="Nusbaum C."/>
        </authorList>
    </citation>
    <scope>NUCLEOTIDE SEQUENCE [LARGE SCALE GENOMIC DNA]</scope>
    <source>
        <strain evidence="13 14">ATCC 50062</strain>
    </source>
</reference>
<keyword evidence="14" id="KW-1185">Reference proteome</keyword>
<evidence type="ECO:0000256" key="10">
    <source>
        <dbReference type="SAM" id="SignalP"/>
    </source>
</evidence>
<evidence type="ECO:0000256" key="3">
    <source>
        <dbReference type="ARBA" id="ARBA00022692"/>
    </source>
</evidence>
<feature type="compositionally biased region" description="Pro residues" evidence="8">
    <location>
        <begin position="165"/>
        <end position="199"/>
    </location>
</feature>
<keyword evidence="5 9" id="KW-1133">Transmembrane helix</keyword>
<name>A0A0L0DH23_THETB</name>
<dbReference type="AlphaFoldDB" id="A0A0L0DH23"/>
<evidence type="ECO:0000256" key="4">
    <source>
        <dbReference type="ARBA" id="ARBA00022729"/>
    </source>
</evidence>
<keyword evidence="4 10" id="KW-0732">Signal</keyword>
<dbReference type="SUPFAM" id="SSF50911">
    <property type="entry name" value="Mannose 6-phosphate receptor domain"/>
    <property type="match status" value="1"/>
</dbReference>
<dbReference type="GO" id="GO:0012505">
    <property type="term" value="C:endomembrane system"/>
    <property type="evidence" value="ECO:0007669"/>
    <property type="project" value="UniProtKB-SubCell"/>
</dbReference>
<feature type="transmembrane region" description="Helical" evidence="9">
    <location>
        <begin position="210"/>
        <end position="230"/>
    </location>
</feature>
<keyword evidence="7" id="KW-1015">Disulfide bond</keyword>
<keyword evidence="3 9" id="KW-0812">Transmembrane</keyword>
<evidence type="ECO:0000313" key="13">
    <source>
        <dbReference type="EMBL" id="KNC51515.1"/>
    </source>
</evidence>
<dbReference type="Gene3D" id="2.70.130.10">
    <property type="entry name" value="Mannose-6-phosphate receptor binding domain"/>
    <property type="match status" value="1"/>
</dbReference>
<evidence type="ECO:0000313" key="14">
    <source>
        <dbReference type="Proteomes" id="UP000054408"/>
    </source>
</evidence>
<dbReference type="GeneID" id="25566333"/>
<evidence type="ECO:0000256" key="5">
    <source>
        <dbReference type="ARBA" id="ARBA00022989"/>
    </source>
</evidence>
<dbReference type="SUPFAM" id="SSF51045">
    <property type="entry name" value="WW domain"/>
    <property type="match status" value="1"/>
</dbReference>
<keyword evidence="2" id="KW-0813">Transport</keyword>
<evidence type="ECO:0000256" key="7">
    <source>
        <dbReference type="ARBA" id="ARBA00023157"/>
    </source>
</evidence>
<organism evidence="13 14">
    <name type="scientific">Thecamonas trahens ATCC 50062</name>
    <dbReference type="NCBI Taxonomy" id="461836"/>
    <lineage>
        <taxon>Eukaryota</taxon>
        <taxon>Apusozoa</taxon>
        <taxon>Apusomonadida</taxon>
        <taxon>Apusomonadidae</taxon>
        <taxon>Thecamonas</taxon>
    </lineage>
</organism>